<comment type="caution">
    <text evidence="6">The sequence shown here is derived from an EMBL/GenBank/DDBJ whole genome shotgun (WGS) entry which is preliminary data.</text>
</comment>
<dbReference type="RefSeq" id="WP_036790322.1">
    <property type="nucleotide sequence ID" value="NZ_JQZV01000009.1"/>
</dbReference>
<dbReference type="InterPro" id="IPR050330">
    <property type="entry name" value="Bact_OuterMem_StrucFunc"/>
</dbReference>
<evidence type="ECO:0000259" key="5">
    <source>
        <dbReference type="PROSITE" id="PS51123"/>
    </source>
</evidence>
<organism evidence="6 7">
    <name type="scientific">Porphyromonas canoris</name>
    <dbReference type="NCBI Taxonomy" id="36875"/>
    <lineage>
        <taxon>Bacteria</taxon>
        <taxon>Pseudomonadati</taxon>
        <taxon>Bacteroidota</taxon>
        <taxon>Bacteroidia</taxon>
        <taxon>Bacteroidales</taxon>
        <taxon>Porphyromonadaceae</taxon>
        <taxon>Porphyromonas</taxon>
    </lineage>
</organism>
<dbReference type="InterPro" id="IPR036737">
    <property type="entry name" value="OmpA-like_sf"/>
</dbReference>
<evidence type="ECO:0000313" key="7">
    <source>
        <dbReference type="Proteomes" id="UP000030101"/>
    </source>
</evidence>
<proteinExistence type="predicted"/>
<gene>
    <name evidence="6" type="ORF">HQ43_04735</name>
</gene>
<dbReference type="EMBL" id="JQZV01000009">
    <property type="protein sequence ID" value="KGN92557.1"/>
    <property type="molecule type" value="Genomic_DNA"/>
</dbReference>
<accession>A0ABR4XL19</accession>
<protein>
    <recommendedName>
        <fullName evidence="5">OmpA-like domain-containing protein</fullName>
    </recommendedName>
</protein>
<evidence type="ECO:0000256" key="3">
    <source>
        <dbReference type="ARBA" id="ARBA00023237"/>
    </source>
</evidence>
<dbReference type="PANTHER" id="PTHR30329:SF21">
    <property type="entry name" value="LIPOPROTEIN YIAD-RELATED"/>
    <property type="match status" value="1"/>
</dbReference>
<dbReference type="InterPro" id="IPR006665">
    <property type="entry name" value="OmpA-like"/>
</dbReference>
<dbReference type="Pfam" id="PF00691">
    <property type="entry name" value="OmpA"/>
    <property type="match status" value="1"/>
</dbReference>
<keyword evidence="3" id="KW-0998">Cell outer membrane</keyword>
<dbReference type="PRINTS" id="PR01021">
    <property type="entry name" value="OMPADOMAIN"/>
</dbReference>
<reference evidence="6 7" key="1">
    <citation type="submission" date="2014-08" db="EMBL/GenBank/DDBJ databases">
        <title>Porphyromonas canoris strain:OH2762 Genome sequencing.</title>
        <authorList>
            <person name="Wallis C."/>
            <person name="Deusch O."/>
            <person name="O'Flynn C."/>
            <person name="Davis I."/>
            <person name="Jospin G."/>
            <person name="Darling A.E."/>
            <person name="Coil D.A."/>
            <person name="Alexiev A."/>
            <person name="Horsfall A."/>
            <person name="Kirkwood N."/>
            <person name="Harris S."/>
            <person name="Eisen J.A."/>
        </authorList>
    </citation>
    <scope>NUCLEOTIDE SEQUENCE [LARGE SCALE GENOMIC DNA]</scope>
    <source>
        <strain evidence="7">COT-108 OH2762</strain>
    </source>
</reference>
<evidence type="ECO:0000313" key="6">
    <source>
        <dbReference type="EMBL" id="KGN92557.1"/>
    </source>
</evidence>
<comment type="subcellular location">
    <subcellularLocation>
        <location evidence="1">Cell outer membrane</location>
    </subcellularLocation>
</comment>
<dbReference type="Gene3D" id="3.30.1330.60">
    <property type="entry name" value="OmpA-like domain"/>
    <property type="match status" value="1"/>
</dbReference>
<name>A0ABR4XL19_9PORP</name>
<dbReference type="PANTHER" id="PTHR30329">
    <property type="entry name" value="STATOR ELEMENT OF FLAGELLAR MOTOR COMPLEX"/>
    <property type="match status" value="1"/>
</dbReference>
<keyword evidence="2 4" id="KW-0472">Membrane</keyword>
<feature type="domain" description="OmpA-like" evidence="5">
    <location>
        <begin position="228"/>
        <end position="339"/>
    </location>
</feature>
<evidence type="ECO:0000256" key="2">
    <source>
        <dbReference type="ARBA" id="ARBA00023136"/>
    </source>
</evidence>
<dbReference type="SUPFAM" id="SSF103088">
    <property type="entry name" value="OmpA-like"/>
    <property type="match status" value="1"/>
</dbReference>
<dbReference type="PROSITE" id="PS51123">
    <property type="entry name" value="OMPA_2"/>
    <property type="match status" value="1"/>
</dbReference>
<keyword evidence="7" id="KW-1185">Reference proteome</keyword>
<evidence type="ECO:0000256" key="4">
    <source>
        <dbReference type="PROSITE-ProRule" id="PRU00473"/>
    </source>
</evidence>
<evidence type="ECO:0000256" key="1">
    <source>
        <dbReference type="ARBA" id="ARBA00004442"/>
    </source>
</evidence>
<sequence length="339" mass="37570">MRKILVTAVLLLSVPGFVWAQKKEVVHKKESKEKVRKTSVLRPGEGEKLIPISRQQAEILVTELVTAALERDSIESQRELDALVMRAKIEALKRKMIDEALAKSYSGHLEARLDRLERLLLLMVANNSKLPPQVLQTLILPESGSAPAVLPSSAPVIVNTAPQPPRSVMEPPILREESRVKPQTALPLVEEKVSVPAPHQDQRVAKVELTIDAKNLPKDTIVEYIQVAQARTPRISHKIFFPVGSHKISGEYETALQQVITYLETYPDQRIRLNGYASPEGNLAKNNALSAKRVEAVKRYLMDKGIAPSRIDAYMGGIDSVTSSPAQARRVDIASIDND</sequence>
<dbReference type="CDD" id="cd07185">
    <property type="entry name" value="OmpA_C-like"/>
    <property type="match status" value="1"/>
</dbReference>
<dbReference type="Proteomes" id="UP000030101">
    <property type="component" value="Unassembled WGS sequence"/>
</dbReference>
<dbReference type="InterPro" id="IPR006664">
    <property type="entry name" value="OMP_bac"/>
</dbReference>